<accession>A0A8J2PVP0</accession>
<feature type="non-terminal residue" evidence="1">
    <location>
        <position position="87"/>
    </location>
</feature>
<sequence length="87" mass="10204">MADVKSLKSLRKVIKTHLSNLRKQVDAYNPDTITRGLAEYHLEKINRHEAELSDNFNKIVLLIQDDEFDDHSAYYEEVEKNIGEMKQ</sequence>
<dbReference type="Proteomes" id="UP000708208">
    <property type="component" value="Unassembled WGS sequence"/>
</dbReference>
<reference evidence="1" key="1">
    <citation type="submission" date="2021-06" db="EMBL/GenBank/DDBJ databases">
        <authorList>
            <person name="Hodson N. C."/>
            <person name="Mongue J. A."/>
            <person name="Jaron S. K."/>
        </authorList>
    </citation>
    <scope>NUCLEOTIDE SEQUENCE</scope>
</reference>
<organism evidence="1 2">
    <name type="scientific">Allacma fusca</name>
    <dbReference type="NCBI Taxonomy" id="39272"/>
    <lineage>
        <taxon>Eukaryota</taxon>
        <taxon>Metazoa</taxon>
        <taxon>Ecdysozoa</taxon>
        <taxon>Arthropoda</taxon>
        <taxon>Hexapoda</taxon>
        <taxon>Collembola</taxon>
        <taxon>Symphypleona</taxon>
        <taxon>Sminthuridae</taxon>
        <taxon>Allacma</taxon>
    </lineage>
</organism>
<comment type="caution">
    <text evidence="1">The sequence shown here is derived from an EMBL/GenBank/DDBJ whole genome shotgun (WGS) entry which is preliminary data.</text>
</comment>
<protein>
    <submittedName>
        <fullName evidence="1">Uncharacterized protein</fullName>
    </submittedName>
</protein>
<evidence type="ECO:0000313" key="2">
    <source>
        <dbReference type="Proteomes" id="UP000708208"/>
    </source>
</evidence>
<dbReference type="AlphaFoldDB" id="A0A8J2PVP0"/>
<keyword evidence="2" id="KW-1185">Reference proteome</keyword>
<gene>
    <name evidence="1" type="ORF">AFUS01_LOCUS39807</name>
</gene>
<name>A0A8J2PVP0_9HEXA</name>
<evidence type="ECO:0000313" key="1">
    <source>
        <dbReference type="EMBL" id="CAG7829977.1"/>
    </source>
</evidence>
<dbReference type="EMBL" id="CAJVCH010553659">
    <property type="protein sequence ID" value="CAG7829977.1"/>
    <property type="molecule type" value="Genomic_DNA"/>
</dbReference>
<proteinExistence type="predicted"/>